<dbReference type="PANTHER" id="PTHR11474">
    <property type="entry name" value="TYROSINASE FAMILY MEMBER"/>
    <property type="match status" value="1"/>
</dbReference>
<feature type="signal peptide" evidence="5">
    <location>
        <begin position="1"/>
        <end position="22"/>
    </location>
</feature>
<keyword evidence="2" id="KW-0479">Metal-binding</keyword>
<gene>
    <name evidence="7" type="ORF">BCR38DRAFT_346826</name>
</gene>
<feature type="chain" id="PRO_5012802007" description="Tyrosinase copper-binding domain-containing protein" evidence="5">
    <location>
        <begin position="23"/>
        <end position="540"/>
    </location>
</feature>
<dbReference type="PRINTS" id="PR00092">
    <property type="entry name" value="TYROSINASE"/>
</dbReference>
<organism evidence="7 8">
    <name type="scientific">Pseudomassariella vexata</name>
    <dbReference type="NCBI Taxonomy" id="1141098"/>
    <lineage>
        <taxon>Eukaryota</taxon>
        <taxon>Fungi</taxon>
        <taxon>Dikarya</taxon>
        <taxon>Ascomycota</taxon>
        <taxon>Pezizomycotina</taxon>
        <taxon>Sordariomycetes</taxon>
        <taxon>Xylariomycetidae</taxon>
        <taxon>Amphisphaeriales</taxon>
        <taxon>Pseudomassariaceae</taxon>
        <taxon>Pseudomassariella</taxon>
    </lineage>
</organism>
<dbReference type="AlphaFoldDB" id="A0A1Y2DTS3"/>
<evidence type="ECO:0000313" key="8">
    <source>
        <dbReference type="Proteomes" id="UP000193689"/>
    </source>
</evidence>
<dbReference type="PROSITE" id="PS00498">
    <property type="entry name" value="TYROSINASE_2"/>
    <property type="match status" value="1"/>
</dbReference>
<dbReference type="InParanoid" id="A0A1Y2DTS3"/>
<dbReference type="SUPFAM" id="SSF48056">
    <property type="entry name" value="Di-copper centre-containing domain"/>
    <property type="match status" value="1"/>
</dbReference>
<dbReference type="InterPro" id="IPR008922">
    <property type="entry name" value="Di-copper_centre_dom_sf"/>
</dbReference>
<accession>A0A1Y2DTS3</accession>
<dbReference type="InterPro" id="IPR002227">
    <property type="entry name" value="Tyrosinase_Cu-bd"/>
</dbReference>
<dbReference type="GeneID" id="63772493"/>
<comment type="cofactor">
    <cofactor evidence="1">
        <name>Cu(2+)</name>
        <dbReference type="ChEBI" id="CHEBI:29036"/>
    </cofactor>
</comment>
<reference evidence="7 8" key="1">
    <citation type="submission" date="2016-07" db="EMBL/GenBank/DDBJ databases">
        <title>Pervasive Adenine N6-methylation of Active Genes in Fungi.</title>
        <authorList>
            <consortium name="DOE Joint Genome Institute"/>
            <person name="Mondo S.J."/>
            <person name="Dannebaum R.O."/>
            <person name="Kuo R.C."/>
            <person name="Labutti K."/>
            <person name="Haridas S."/>
            <person name="Kuo A."/>
            <person name="Salamov A."/>
            <person name="Ahrendt S.R."/>
            <person name="Lipzen A."/>
            <person name="Sullivan W."/>
            <person name="Andreopoulos W.B."/>
            <person name="Clum A."/>
            <person name="Lindquist E."/>
            <person name="Daum C."/>
            <person name="Ramamoorthy G.K."/>
            <person name="Gryganskyi A."/>
            <person name="Culley D."/>
            <person name="Magnuson J.K."/>
            <person name="James T.Y."/>
            <person name="O'Malley M.A."/>
            <person name="Stajich J.E."/>
            <person name="Spatafora J.W."/>
            <person name="Visel A."/>
            <person name="Grigoriev I.V."/>
        </authorList>
    </citation>
    <scope>NUCLEOTIDE SEQUENCE [LARGE SCALE GENOMIC DNA]</scope>
    <source>
        <strain evidence="7 8">CBS 129021</strain>
    </source>
</reference>
<evidence type="ECO:0000256" key="3">
    <source>
        <dbReference type="ARBA" id="ARBA00023002"/>
    </source>
</evidence>
<name>A0A1Y2DTS3_9PEZI</name>
<keyword evidence="8" id="KW-1185">Reference proteome</keyword>
<dbReference type="EMBL" id="MCFJ01000009">
    <property type="protein sequence ID" value="ORY62692.1"/>
    <property type="molecule type" value="Genomic_DNA"/>
</dbReference>
<feature type="domain" description="Tyrosinase copper-binding" evidence="6">
    <location>
        <begin position="282"/>
        <end position="293"/>
    </location>
</feature>
<protein>
    <recommendedName>
        <fullName evidence="6">Tyrosinase copper-binding domain-containing protein</fullName>
    </recommendedName>
</protein>
<evidence type="ECO:0000256" key="1">
    <source>
        <dbReference type="ARBA" id="ARBA00001973"/>
    </source>
</evidence>
<dbReference type="InterPro" id="IPR050316">
    <property type="entry name" value="Tyrosinase/Hemocyanin"/>
</dbReference>
<evidence type="ECO:0000256" key="2">
    <source>
        <dbReference type="ARBA" id="ARBA00022723"/>
    </source>
</evidence>
<evidence type="ECO:0000256" key="5">
    <source>
        <dbReference type="SAM" id="SignalP"/>
    </source>
</evidence>
<proteinExistence type="predicted"/>
<dbReference type="RefSeq" id="XP_040714528.1">
    <property type="nucleotide sequence ID" value="XM_040856281.1"/>
</dbReference>
<dbReference type="GO" id="GO:0046872">
    <property type="term" value="F:metal ion binding"/>
    <property type="evidence" value="ECO:0007669"/>
    <property type="project" value="UniProtKB-KW"/>
</dbReference>
<dbReference type="Pfam" id="PF18132">
    <property type="entry name" value="Tyrosinase_C"/>
    <property type="match status" value="1"/>
</dbReference>
<dbReference type="Gene3D" id="1.10.1280.10">
    <property type="entry name" value="Di-copper center containing domain from catechol oxidase"/>
    <property type="match status" value="1"/>
</dbReference>
<sequence length="540" mass="60954">MYILKCLYFVLSVLPGLARCQGQPFPVTGLITGIDNETGERPMRWNINDLHAANGPQWDLFILGLSQFQNDSEQDWLSYFGIAGIHGRPFIPWNGVGPVKGGEGRTMCTHGQILGGYIQKAAEEYYGDDSHRYVPAAQTWRFPYWDWASNNTLPSAVKTKEMTIKGPNGPLTVPNPLYSYRWQQFPLDHNPQYFPTTTPAEIWNSTETKRDSDADVNGSLNHSGSPLRDQVVSLQYRVFTSAKDFITMASTWSSGPSFENPHNIVHNDIGPVMADLEYSAFDPIFWLHHCNLDRLIALWQAINFNDTYLEGSYVTKNGGQYSVANGTTITAQSPLKPFYQDAQNFHTGITAATTKNFGYTYEGINDWNLTPEENSEAATLLVNQLYSNNPTQSKRRSHGRSWSQQRWIEYYIQIQVDRSELPRPSTVNIWLAEQRAGQMAILNMPERGLTHSEIPLDRALNVLGIDLDPDTVDNFLEKNLHVEIRRSDGTLYPVELVPSLSIEVQSEDVVPPDSDRKFPTYSPPTTLSKVGVAMKHRGKK</sequence>
<dbReference type="PANTHER" id="PTHR11474:SF131">
    <property type="entry name" value="TYROSINASE COPPER-BINDING DOMAIN-CONTAINING PROTEIN"/>
    <property type="match status" value="1"/>
</dbReference>
<keyword evidence="5" id="KW-0732">Signal</keyword>
<dbReference type="GO" id="GO:0004497">
    <property type="term" value="F:monooxygenase activity"/>
    <property type="evidence" value="ECO:0007669"/>
    <property type="project" value="UniProtKB-KW"/>
</dbReference>
<dbReference type="Proteomes" id="UP000193689">
    <property type="component" value="Unassembled WGS sequence"/>
</dbReference>
<keyword evidence="4" id="KW-0503">Monooxygenase</keyword>
<dbReference type="STRING" id="1141098.A0A1Y2DTS3"/>
<comment type="caution">
    <text evidence="7">The sequence shown here is derived from an EMBL/GenBank/DDBJ whole genome shotgun (WGS) entry which is preliminary data.</text>
</comment>
<dbReference type="InterPro" id="IPR041640">
    <property type="entry name" value="Tyrosinase_C"/>
</dbReference>
<dbReference type="OrthoDB" id="6132182at2759"/>
<evidence type="ECO:0000259" key="6">
    <source>
        <dbReference type="PROSITE" id="PS00498"/>
    </source>
</evidence>
<evidence type="ECO:0000256" key="4">
    <source>
        <dbReference type="ARBA" id="ARBA00023033"/>
    </source>
</evidence>
<evidence type="ECO:0000313" key="7">
    <source>
        <dbReference type="EMBL" id="ORY62692.1"/>
    </source>
</evidence>
<keyword evidence="3" id="KW-0560">Oxidoreductase</keyword>
<dbReference type="Pfam" id="PF00264">
    <property type="entry name" value="Tyrosinase"/>
    <property type="match status" value="1"/>
</dbReference>